<organism evidence="10">
    <name type="scientific">Firstpapillomavirinae sp</name>
    <dbReference type="NCBI Taxonomy" id="2809408"/>
    <lineage>
        <taxon>Viruses</taxon>
        <taxon>Monodnaviria</taxon>
        <taxon>Shotokuvirae</taxon>
        <taxon>Cossaviricota</taxon>
        <taxon>Papovaviricetes</taxon>
        <taxon>Zurhausenvirales</taxon>
        <taxon>Papillomaviridae</taxon>
        <taxon>Firstpapillomavirinae</taxon>
    </lineage>
</organism>
<reference evidence="10" key="1">
    <citation type="submission" date="2023-08" db="EMBL/GenBank/DDBJ databases">
        <title>A virome investigation of Rhinolophus affinis in Hainan Province, China, the natural host of livestock viral pathogens.</title>
        <authorList>
            <person name="Li Z."/>
            <person name="Li Y."/>
            <person name="Wang G."/>
            <person name="Du J."/>
            <person name="Yin F."/>
            <person name="Tang C."/>
        </authorList>
    </citation>
    <scope>NUCLEOTIDE SEQUENCE</scope>
    <source>
        <strain evidence="10">PV-HMU-7</strain>
    </source>
</reference>
<comment type="subunit">
    <text evidence="7">Self-assembles into homopentamers. The capsid has an icosahedral symmetry and consists of 72 capsomers, with each capsomer being a pentamer of L1. Interacts with the minor capsid protein L2; this interaction is necessary for viral genome encapsidation. Interacts with protein E2; this interaction enhances E2-dependent replication and transcription activation.</text>
</comment>
<dbReference type="InterPro" id="IPR036973">
    <property type="entry name" value="Capsid_L1_sf_Papillomavir"/>
</dbReference>
<comment type="function">
    <text evidence="7 8">Forms an icosahedral capsid with a T=7 symmetry and a 50 nm diameter. The capsid is composed of 72 pentamers linked to each other by disulfide bonds and associated with L2 proteins. Binds to heparan sulfate proteoglycans on cell surface of basal layer keratinocytes to provide initial virion attachment. This binding mediates a conformational change in the virus capsid that facilitates efficient infection. The virion enters the host cell via endocytosis. During virus trafficking, L1 protein dissociates from the viral DNA and the genomic DNA is released to the host nucleus. The virion assembly takes place within the cell nucleus. Encapsulates the genomic DNA together with protein L2.</text>
</comment>
<evidence type="ECO:0000256" key="3">
    <source>
        <dbReference type="ARBA" id="ARBA00022804"/>
    </source>
</evidence>
<keyword evidence="2 7" id="KW-0945">Host-virus interaction</keyword>
<evidence type="ECO:0000256" key="8">
    <source>
        <dbReference type="RuleBase" id="RU361248"/>
    </source>
</evidence>
<sequence>MAVWLPAPNKFYIPPQPFTRVLSTDEYVTRTTHFYHAGSERLLTVGHPFYPVTKNGGKVVVPKVSPNQFRVFRVKFPDPNKFAFPDKNMFDPENERLVWAVRGVEISRGQPLGVPVTGHPLFNRAEDVENSGRYATDYKDGKDHRQNIAMDPKQTQMFIIGCTPATGEYWTRAQACAEVEYEIDDAPPIELKHTVIQDGDMGDIGFGNMDFKELQPNKSEVPLDIVQSISIYPDYVKMSKEKFGNSMFFYARREQMYARHFFARDGLYDKEKLPDSLVLKTEENDQAQKNIASHIYTVTPSGSLVSTDGQLMNRPYWIQKAQGKNNGIAWNNELFVTVLDNTRGTIFTLNANSIQNKTTYHNNMFKEYLRHVEEYELDFIMQLCKVRLTPENIAFIHGMDPRIVEDWQISLNAPQSSGLEDTYRYLESLATKCPPKPTPDENNDPWADYKFWDVDLTERMSDELDMYSLGRKFIYQSGYSSPATTSISTRPRSRSRPRVVRKRKRTQQ</sequence>
<keyword evidence="6 7" id="KW-1160">Virus entry into host cell</keyword>
<dbReference type="InterPro" id="IPR002210">
    <property type="entry name" value="Capsid_L1_Papillomavir"/>
</dbReference>
<evidence type="ECO:0000313" key="10">
    <source>
        <dbReference type="EMBL" id="WMI31305.1"/>
    </source>
</evidence>
<dbReference type="SUPFAM" id="SSF88648">
    <property type="entry name" value="Group I dsDNA viruses"/>
    <property type="match status" value="1"/>
</dbReference>
<protein>
    <recommendedName>
        <fullName evidence="7 8">Major capsid protein L1</fullName>
    </recommendedName>
</protein>
<dbReference type="InterPro" id="IPR011222">
    <property type="entry name" value="dsDNA_vir_gr_I_capsid"/>
</dbReference>
<dbReference type="GO" id="GO:0005198">
    <property type="term" value="F:structural molecule activity"/>
    <property type="evidence" value="ECO:0007669"/>
    <property type="project" value="UniProtKB-UniRule"/>
</dbReference>
<evidence type="ECO:0000256" key="6">
    <source>
        <dbReference type="ARBA" id="ARBA00023296"/>
    </source>
</evidence>
<evidence type="ECO:0000256" key="4">
    <source>
        <dbReference type="ARBA" id="ARBA00022844"/>
    </source>
</evidence>
<dbReference type="GO" id="GO:0039620">
    <property type="term" value="C:T=7 icosahedral viral capsid"/>
    <property type="evidence" value="ECO:0007669"/>
    <property type="project" value="UniProtKB-UniRule"/>
</dbReference>
<feature type="compositionally biased region" description="Basic residues" evidence="9">
    <location>
        <begin position="491"/>
        <end position="508"/>
    </location>
</feature>
<evidence type="ECO:0000256" key="9">
    <source>
        <dbReference type="SAM" id="MobiDB-lite"/>
    </source>
</evidence>
<proteinExistence type="inferred from homology"/>
<keyword evidence="5 7" id="KW-0426">Late protein</keyword>
<dbReference type="GO" id="GO:0075509">
    <property type="term" value="P:endocytosis involved in viral entry into host cell"/>
    <property type="evidence" value="ECO:0007669"/>
    <property type="project" value="UniProtKB-KW"/>
</dbReference>
<keyword evidence="3 7" id="KW-1161">Viral attachment to host cell</keyword>
<keyword evidence="8" id="KW-1145">T=7 icosahedral capsid protein</keyword>
<evidence type="ECO:0000256" key="5">
    <source>
        <dbReference type="ARBA" id="ARBA00022921"/>
    </source>
</evidence>
<dbReference type="Gene3D" id="2.60.175.20">
    <property type="entry name" value="Major capsid L1 (late) superfamily, Papillomavirus"/>
    <property type="match status" value="2"/>
</dbReference>
<dbReference type="EMBL" id="OR427310">
    <property type="protein sequence ID" value="WMI31305.1"/>
    <property type="molecule type" value="Genomic_DNA"/>
</dbReference>
<dbReference type="PRINTS" id="PR00865">
    <property type="entry name" value="HPVCAPSIDL1"/>
</dbReference>
<dbReference type="Pfam" id="PF00500">
    <property type="entry name" value="Late_protein_L1"/>
    <property type="match status" value="1"/>
</dbReference>
<feature type="disulfide bond" description="Interchain (with Cys-433)" evidence="7">
    <location>
        <position position="176"/>
    </location>
</feature>
<gene>
    <name evidence="7 8" type="primary">L1</name>
</gene>
<keyword evidence="7" id="KW-1015">Disulfide bond</keyword>
<comment type="similarity">
    <text evidence="7 8">Belongs to the papillomaviridae L1 protein family.</text>
</comment>
<keyword evidence="7" id="KW-1162">Viral penetration into host cytoplasm</keyword>
<feature type="compositionally biased region" description="Polar residues" evidence="9">
    <location>
        <begin position="479"/>
        <end position="489"/>
    </location>
</feature>
<dbReference type="GO" id="GO:0042025">
    <property type="term" value="C:host cell nucleus"/>
    <property type="evidence" value="ECO:0007669"/>
    <property type="project" value="UniProtKB-SubCell"/>
</dbReference>
<keyword evidence="4 7" id="KW-0946">Virion</keyword>
<evidence type="ECO:0000256" key="2">
    <source>
        <dbReference type="ARBA" id="ARBA00022581"/>
    </source>
</evidence>
<feature type="disulfide bond" description="Interchain (with Cys-176)" evidence="7">
    <location>
        <position position="433"/>
    </location>
</feature>
<keyword evidence="7" id="KW-1164">Virus endocytosis by host</keyword>
<name>A0AA51GEB2_9PAPI</name>
<accession>A0AA51GEB2</accession>
<comment type="subcellular location">
    <subcellularLocation>
        <location evidence="7">Virion</location>
    </subcellularLocation>
    <subcellularLocation>
        <location evidence="7">Host nucleus</location>
    </subcellularLocation>
</comment>
<feature type="region of interest" description="Disordered" evidence="9">
    <location>
        <begin position="479"/>
        <end position="508"/>
    </location>
</feature>
<dbReference type="HAMAP" id="MF_04002">
    <property type="entry name" value="PPV_L1"/>
    <property type="match status" value="1"/>
</dbReference>
<keyword evidence="7" id="KW-1048">Host nucleus</keyword>
<dbReference type="GO" id="GO:0019062">
    <property type="term" value="P:virion attachment to host cell"/>
    <property type="evidence" value="ECO:0007669"/>
    <property type="project" value="UniProtKB-UniRule"/>
</dbReference>
<evidence type="ECO:0000256" key="7">
    <source>
        <dbReference type="HAMAP-Rule" id="MF_04002"/>
    </source>
</evidence>
<keyword evidence="1 7" id="KW-0167">Capsid protein</keyword>
<evidence type="ECO:0000256" key="1">
    <source>
        <dbReference type="ARBA" id="ARBA00022561"/>
    </source>
</evidence>